<evidence type="ECO:0000313" key="2">
    <source>
        <dbReference type="EMBL" id="WDQ45483.1"/>
    </source>
</evidence>
<dbReference type="EMBL" id="OQ326496">
    <property type="protein sequence ID" value="WDQ45483.1"/>
    <property type="molecule type" value="Genomic_DNA"/>
</dbReference>
<accession>A0AAT9TR51</accession>
<keyword evidence="1" id="KW-0812">Transmembrane</keyword>
<proteinExistence type="predicted"/>
<keyword evidence="1" id="KW-1133">Transmembrane helix</keyword>
<sequence length="93" mass="10902">MKEKVKNLKDTVRIKKEVINLKDILEIKIIDALMPIFFTREGVSRARYLAEALTLIIISPLLLVSIITFKICDIVVYLYKKFFKKGKDENERD</sequence>
<feature type="transmembrane region" description="Helical" evidence="1">
    <location>
        <begin position="52"/>
        <end position="79"/>
    </location>
</feature>
<reference evidence="2" key="2">
    <citation type="journal article" date="2024" name="Heliyon">
        <title>Complete genome sequence of the novel virulent phage PMBT24 infecting Enterocloster bolteae from the human gut.</title>
        <authorList>
            <person name="Sprotte S."/>
            <person name="Brinks E."/>
            <person name="Neve H."/>
            <person name="Franz C.M.A.P."/>
        </authorList>
    </citation>
    <scope>NUCLEOTIDE SEQUENCE</scope>
</reference>
<evidence type="ECO:0000256" key="1">
    <source>
        <dbReference type="SAM" id="Phobius"/>
    </source>
</evidence>
<keyword evidence="1" id="KW-0472">Membrane</keyword>
<reference evidence="2" key="1">
    <citation type="submission" date="2023-01" db="EMBL/GenBank/DDBJ databases">
        <authorList>
            <person name="Sprotte S."/>
            <person name="Brinks E."/>
        </authorList>
    </citation>
    <scope>NUCLEOTIDE SEQUENCE</scope>
</reference>
<name>A0AAT9TR51_9CAUD</name>
<organism evidence="2">
    <name type="scientific">Enterocloster phage PMBT24</name>
    <dbReference type="NCBI Taxonomy" id="3025413"/>
    <lineage>
        <taxon>Viruses</taxon>
        <taxon>Duplodnaviria</taxon>
        <taxon>Heunggongvirae</taxon>
        <taxon>Uroviricota</taxon>
        <taxon>Caudoviricetes</taxon>
    </lineage>
</organism>
<protein>
    <submittedName>
        <fullName evidence="2">Uncharacterized protein</fullName>
    </submittedName>
</protein>